<protein>
    <submittedName>
        <fullName evidence="3">Uncharacterized protein</fullName>
    </submittedName>
</protein>
<proteinExistence type="predicted"/>
<organism evidence="3 4">
    <name type="scientific">Puccinia coronata f. sp. avenae</name>
    <dbReference type="NCBI Taxonomy" id="200324"/>
    <lineage>
        <taxon>Eukaryota</taxon>
        <taxon>Fungi</taxon>
        <taxon>Dikarya</taxon>
        <taxon>Basidiomycota</taxon>
        <taxon>Pucciniomycotina</taxon>
        <taxon>Pucciniomycetes</taxon>
        <taxon>Pucciniales</taxon>
        <taxon>Pucciniaceae</taxon>
        <taxon>Puccinia</taxon>
    </lineage>
</organism>
<dbReference type="EMBL" id="PGCI01000018">
    <property type="protein sequence ID" value="PLW49125.1"/>
    <property type="molecule type" value="Genomic_DNA"/>
</dbReference>
<keyword evidence="2" id="KW-1133">Transmembrane helix</keyword>
<dbReference type="AlphaFoldDB" id="A0A2N5VGI9"/>
<keyword evidence="2" id="KW-0472">Membrane</keyword>
<feature type="transmembrane region" description="Helical" evidence="2">
    <location>
        <begin position="85"/>
        <end position="104"/>
    </location>
</feature>
<evidence type="ECO:0000256" key="1">
    <source>
        <dbReference type="SAM" id="MobiDB-lite"/>
    </source>
</evidence>
<keyword evidence="2" id="KW-0812">Transmembrane</keyword>
<name>A0A2N5VGI9_9BASI</name>
<evidence type="ECO:0000256" key="2">
    <source>
        <dbReference type="SAM" id="Phobius"/>
    </source>
</evidence>
<feature type="region of interest" description="Disordered" evidence="1">
    <location>
        <begin position="215"/>
        <end position="236"/>
    </location>
</feature>
<evidence type="ECO:0000313" key="3">
    <source>
        <dbReference type="EMBL" id="PLW49125.1"/>
    </source>
</evidence>
<accession>A0A2N5VGI9</accession>
<comment type="caution">
    <text evidence="3">The sequence shown here is derived from an EMBL/GenBank/DDBJ whole genome shotgun (WGS) entry which is preliminary data.</text>
</comment>
<sequence>MPVPVEPITTAVMAKYIYQQEGTAGLVRWIGTPPQMPSELMDREMEENQGPMRSTHMMGLVWSRIVHQDWVGLSSVVDWEMNLKYKLVLTGLLTTIILAGLIATRAPKPMTIKMLQKLIKQCPSSPHHHALNKNHHHHLSHACAKLDSMQAFLHLIHAADAVGDFLLIKELREAMVANCGREKLWAEEGCAGCLDYVDLVFQAYMKLNKPLIATSSGRSPGVRKQADLPMAGTSSASRQTCPMSWYQLGEQADHLPAGLVPARRAGRPARWAGTSSASR</sequence>
<reference evidence="3 4" key="1">
    <citation type="submission" date="2017-11" db="EMBL/GenBank/DDBJ databases">
        <title>De novo assembly and phasing of dikaryotic genomes from two isolates of Puccinia coronata f. sp. avenae, the causal agent of oat crown rust.</title>
        <authorList>
            <person name="Miller M.E."/>
            <person name="Zhang Y."/>
            <person name="Omidvar V."/>
            <person name="Sperschneider J."/>
            <person name="Schwessinger B."/>
            <person name="Raley C."/>
            <person name="Palmer J.M."/>
            <person name="Garnica D."/>
            <person name="Upadhyaya N."/>
            <person name="Rathjen J."/>
            <person name="Taylor J.M."/>
            <person name="Park R.F."/>
            <person name="Dodds P.N."/>
            <person name="Hirsch C.D."/>
            <person name="Kianian S.F."/>
            <person name="Figueroa M."/>
        </authorList>
    </citation>
    <scope>NUCLEOTIDE SEQUENCE [LARGE SCALE GENOMIC DNA]</scope>
    <source>
        <strain evidence="3">12SD80</strain>
    </source>
</reference>
<evidence type="ECO:0000313" key="4">
    <source>
        <dbReference type="Proteomes" id="UP000235392"/>
    </source>
</evidence>
<dbReference type="Proteomes" id="UP000235392">
    <property type="component" value="Unassembled WGS sequence"/>
</dbReference>
<gene>
    <name evidence="3" type="ORF">PCASD_03051</name>
</gene>